<evidence type="ECO:0000256" key="1">
    <source>
        <dbReference type="ARBA" id="ARBA00022741"/>
    </source>
</evidence>
<dbReference type="PROSITE" id="PS00688">
    <property type="entry name" value="SIGMA54_INTERACT_3"/>
    <property type="match status" value="1"/>
</dbReference>
<evidence type="ECO:0000256" key="5">
    <source>
        <dbReference type="ARBA" id="ARBA00023125"/>
    </source>
</evidence>
<gene>
    <name evidence="10" type="ORF">SAMN04488056_102245</name>
</gene>
<dbReference type="Pfam" id="PF06506">
    <property type="entry name" value="PrpR_N"/>
    <property type="match status" value="1"/>
</dbReference>
<dbReference type="SUPFAM" id="SSF52540">
    <property type="entry name" value="P-loop containing nucleoside triphosphate hydrolases"/>
    <property type="match status" value="1"/>
</dbReference>
<keyword evidence="11" id="KW-1185">Reference proteome</keyword>
<dbReference type="Gene3D" id="3.40.50.300">
    <property type="entry name" value="P-loop containing nucleotide triphosphate hydrolases"/>
    <property type="match status" value="1"/>
</dbReference>
<reference evidence="10 11" key="1">
    <citation type="submission" date="2016-10" db="EMBL/GenBank/DDBJ databases">
        <authorList>
            <person name="de Groot N.N."/>
        </authorList>
    </citation>
    <scope>NUCLEOTIDE SEQUENCE [LARGE SCALE GENOMIC DNA]</scope>
    <source>
        <strain evidence="10 11">CGMCC 1.9157</strain>
    </source>
</reference>
<dbReference type="FunFam" id="3.40.50.300:FF:000006">
    <property type="entry name" value="DNA-binding transcriptional regulator NtrC"/>
    <property type="match status" value="1"/>
</dbReference>
<keyword evidence="2" id="KW-0067">ATP-binding</keyword>
<dbReference type="STRING" id="655353.SAMN04488056_102245"/>
<dbReference type="SMART" id="SM00382">
    <property type="entry name" value="AAA"/>
    <property type="match status" value="1"/>
</dbReference>
<keyword evidence="5" id="KW-0238">DNA-binding</keyword>
<dbReference type="SUPFAM" id="SSF159800">
    <property type="entry name" value="PrpR receptor domain-like"/>
    <property type="match status" value="1"/>
</dbReference>
<dbReference type="EMBL" id="FOVR01000002">
    <property type="protein sequence ID" value="SFN86703.1"/>
    <property type="molecule type" value="Genomic_DNA"/>
</dbReference>
<dbReference type="InterPro" id="IPR025944">
    <property type="entry name" value="Sigma_54_int_dom_CS"/>
</dbReference>
<evidence type="ECO:0000259" key="8">
    <source>
        <dbReference type="PROSITE" id="PS50045"/>
    </source>
</evidence>
<dbReference type="PANTHER" id="PTHR32071:SF57">
    <property type="entry name" value="C4-DICARBOXYLATE TRANSPORT TRANSCRIPTIONAL REGULATORY PROTEIN DCTD"/>
    <property type="match status" value="1"/>
</dbReference>
<evidence type="ECO:0000256" key="3">
    <source>
        <dbReference type="ARBA" id="ARBA00023012"/>
    </source>
</evidence>
<dbReference type="GO" id="GO:0003677">
    <property type="term" value="F:DNA binding"/>
    <property type="evidence" value="ECO:0007669"/>
    <property type="project" value="UniProtKB-KW"/>
</dbReference>
<dbReference type="Proteomes" id="UP000199236">
    <property type="component" value="Unassembled WGS sequence"/>
</dbReference>
<dbReference type="SUPFAM" id="SSF55785">
    <property type="entry name" value="PYP-like sensor domain (PAS domain)"/>
    <property type="match status" value="1"/>
</dbReference>
<dbReference type="PROSITE" id="PS00676">
    <property type="entry name" value="SIGMA54_INTERACT_2"/>
    <property type="match status" value="1"/>
</dbReference>
<name>A0A1I5CIF6_9HYPH</name>
<dbReference type="Pfam" id="PF25601">
    <property type="entry name" value="AAA_lid_14"/>
    <property type="match status" value="1"/>
</dbReference>
<dbReference type="InterPro" id="IPR058031">
    <property type="entry name" value="AAA_lid_NorR"/>
</dbReference>
<dbReference type="Pfam" id="PF00158">
    <property type="entry name" value="Sigma54_activat"/>
    <property type="match status" value="1"/>
</dbReference>
<dbReference type="PROSITE" id="PS00675">
    <property type="entry name" value="SIGMA54_INTERACT_1"/>
    <property type="match status" value="1"/>
</dbReference>
<dbReference type="PANTHER" id="PTHR32071">
    <property type="entry name" value="TRANSCRIPTIONAL REGULATORY PROTEIN"/>
    <property type="match status" value="1"/>
</dbReference>
<dbReference type="Gene3D" id="1.10.8.60">
    <property type="match status" value="1"/>
</dbReference>
<dbReference type="InterPro" id="IPR003593">
    <property type="entry name" value="AAA+_ATPase"/>
</dbReference>
<dbReference type="CDD" id="cd00009">
    <property type="entry name" value="AAA"/>
    <property type="match status" value="1"/>
</dbReference>
<evidence type="ECO:0000313" key="10">
    <source>
        <dbReference type="EMBL" id="SFN86703.1"/>
    </source>
</evidence>
<dbReference type="InterPro" id="IPR027417">
    <property type="entry name" value="P-loop_NTPase"/>
</dbReference>
<dbReference type="InterPro" id="IPR025662">
    <property type="entry name" value="Sigma_54_int_dom_ATP-bd_1"/>
</dbReference>
<dbReference type="InterPro" id="IPR000014">
    <property type="entry name" value="PAS"/>
</dbReference>
<dbReference type="Gene3D" id="3.40.50.10660">
    <property type="entry name" value="PrpR receptor domain-like"/>
    <property type="match status" value="1"/>
</dbReference>
<keyword evidence="4" id="KW-0805">Transcription regulation</keyword>
<evidence type="ECO:0000313" key="11">
    <source>
        <dbReference type="Proteomes" id="UP000199236"/>
    </source>
</evidence>
<keyword evidence="1" id="KW-0547">Nucleotide-binding</keyword>
<accession>A0A1I5CIF6</accession>
<dbReference type="InterPro" id="IPR002078">
    <property type="entry name" value="Sigma_54_int"/>
</dbReference>
<feature type="domain" description="PAS" evidence="9">
    <location>
        <begin position="190"/>
        <end position="245"/>
    </location>
</feature>
<dbReference type="Gene3D" id="1.10.10.60">
    <property type="entry name" value="Homeodomain-like"/>
    <property type="match status" value="1"/>
</dbReference>
<evidence type="ECO:0000256" key="4">
    <source>
        <dbReference type="ARBA" id="ARBA00023015"/>
    </source>
</evidence>
<dbReference type="InterPro" id="IPR025943">
    <property type="entry name" value="Sigma_54_int_dom_ATP-bd_2"/>
</dbReference>
<dbReference type="InterPro" id="IPR010524">
    <property type="entry name" value="Sig_transdc_resp-reg_PrpR_N"/>
</dbReference>
<proteinExistence type="predicted"/>
<dbReference type="RefSeq" id="WP_175527919.1">
    <property type="nucleotide sequence ID" value="NZ_FOVR01000002.1"/>
</dbReference>
<dbReference type="PROSITE" id="PS50112">
    <property type="entry name" value="PAS"/>
    <property type="match status" value="1"/>
</dbReference>
<evidence type="ECO:0000256" key="6">
    <source>
        <dbReference type="ARBA" id="ARBA00023159"/>
    </source>
</evidence>
<dbReference type="InterPro" id="IPR035965">
    <property type="entry name" value="PAS-like_dom_sf"/>
</dbReference>
<keyword evidence="6" id="KW-0010">Activator</keyword>
<dbReference type="SMART" id="SM00091">
    <property type="entry name" value="PAS"/>
    <property type="match status" value="1"/>
</dbReference>
<dbReference type="Gene3D" id="3.30.450.20">
    <property type="entry name" value="PAS domain"/>
    <property type="match status" value="1"/>
</dbReference>
<dbReference type="NCBIfam" id="TIGR00229">
    <property type="entry name" value="sensory_box"/>
    <property type="match status" value="1"/>
</dbReference>
<dbReference type="Pfam" id="PF00989">
    <property type="entry name" value="PAS"/>
    <property type="match status" value="1"/>
</dbReference>
<evidence type="ECO:0000256" key="2">
    <source>
        <dbReference type="ARBA" id="ARBA00022840"/>
    </source>
</evidence>
<dbReference type="GO" id="GO:0006355">
    <property type="term" value="P:regulation of DNA-templated transcription"/>
    <property type="evidence" value="ECO:0007669"/>
    <property type="project" value="InterPro"/>
</dbReference>
<dbReference type="GO" id="GO:0005524">
    <property type="term" value="F:ATP binding"/>
    <property type="evidence" value="ECO:0007669"/>
    <property type="project" value="UniProtKB-KW"/>
</dbReference>
<dbReference type="PROSITE" id="PS50045">
    <property type="entry name" value="SIGMA54_INTERACT_4"/>
    <property type="match status" value="1"/>
</dbReference>
<feature type="domain" description="Sigma-54 factor interaction" evidence="8">
    <location>
        <begin position="320"/>
        <end position="550"/>
    </location>
</feature>
<sequence length="637" mass="70994">MVIAFIAPFEQIRIKAQSIIDTSNYPAKAYLGDLHQGVKAAKRALDDGAKIIISRGGTARLIRRSLDVEVIEVEASVQRTLAFVYKETTETSRVGIVGFAPLINLVSPICTILSRNYRSFELREKESFQERMDTLVHWNPDVVIGDAVAFQWAKSKGLNAYLIESSMETIVDAFERAMLVYKNLNRYFLAEKKLEAVLDCTRDGAVLVNSEGQIDEINRQGCTILGQERDDLLGSNIAGFFNTPELSKAFRKKAHARNMIVTCHDDKLALDHIPVSSEKLSDNASVILFQPVQKIQDAGNLIRKKLSESGFYAKYTFEHIIYHCQEMKRLVEMAQLYSRTASNIMIVGETGTGKELFAQSIHNAGALSNGPFVAVNCAALPGNLLESELFGYAPGAFTGASRAGKIGLFELAHEGTLFLDELTEMDVFLQAKLLRALQTGEIMRIGDNKVIPIKVRIIAATNKNPLEAIKAGRLRADLFYRLNVLDLKIPPLRDRKGDPELLFTRFLEKACHLQSIPVPPLSGKLLKELRHHSWPGNVRELENCAEKFATLQSLHDFDTPLLSSETHHMGRISSDGTASESLLEGSTLDEMIAAKVNQIFKQENYNISKTAQRLSIDRNTVKRWLGKDSKPQGIVPH</sequence>
<evidence type="ECO:0000256" key="7">
    <source>
        <dbReference type="ARBA" id="ARBA00023163"/>
    </source>
</evidence>
<dbReference type="GO" id="GO:0000156">
    <property type="term" value="F:phosphorelay response regulator activity"/>
    <property type="evidence" value="ECO:0007669"/>
    <property type="project" value="InterPro"/>
</dbReference>
<keyword evidence="3" id="KW-0902">Two-component regulatory system</keyword>
<keyword evidence="7" id="KW-0804">Transcription</keyword>
<protein>
    <submittedName>
        <fullName evidence="10">PAS domain S-box-containing protein</fullName>
    </submittedName>
</protein>
<dbReference type="Gene3D" id="3.40.50.2300">
    <property type="match status" value="1"/>
</dbReference>
<organism evidence="10 11">
    <name type="scientific">Cohaesibacter marisflavi</name>
    <dbReference type="NCBI Taxonomy" id="655353"/>
    <lineage>
        <taxon>Bacteria</taxon>
        <taxon>Pseudomonadati</taxon>
        <taxon>Pseudomonadota</taxon>
        <taxon>Alphaproteobacteria</taxon>
        <taxon>Hyphomicrobiales</taxon>
        <taxon>Cohaesibacteraceae</taxon>
    </lineage>
</organism>
<evidence type="ECO:0000259" key="9">
    <source>
        <dbReference type="PROSITE" id="PS50112"/>
    </source>
</evidence>
<dbReference type="AlphaFoldDB" id="A0A1I5CIF6"/>
<dbReference type="InterPro" id="IPR013767">
    <property type="entry name" value="PAS_fold"/>
</dbReference>